<sequence>MDSEDTRLSSDVECVSQKIKEEGAVGCLEKILLEHRYDSGYAEKFYNAFINKEDDWMADVYEVFGRRFLQGRSYGGMVGVLRPWLNSVKKRCSVEECVKFFEYFNKVYEEVPESTKEGMHSAFLGILLDLSWALNRGGVLYESYVVCEKACEIIMLMGKFPSKSTATSYMELLCTFFLESCMLFSYANAVNVLTSLDPRAIRSQCSIEDFRAICSYGHLKNEGDKLKKLFCRAKPCNLEKIVSDVEKRCCGIEVPGDTLVRRKFDFEMWNRYSESIGSCIPIRGNMDLVGFMKKNDLKFCVRDGDILVQGFEYKSVEKKVFEIIDEYKEKARPVSKPIVERRRIPVVKNVEKKEEPIHQRKSVRFCDRFTPRYKKMKIYSRYYMENTKGVQDCWYEKRNEDMKERFEREEKELRSKREALRAYSGIVEEMREALSRKIEGSERKVGASTPMKPAKGMHWRNETNEAEVYKPPSPRVSISQKAYVPPVDAFRHVSSSSLERKDDSNPFRRNRRNARNNSWYSEGKDGESEKNN</sequence>
<dbReference type="AlphaFoldDB" id="I7AM09"/>
<evidence type="ECO:0000313" key="4">
    <source>
        <dbReference type="Proteomes" id="UP000010094"/>
    </source>
</evidence>
<evidence type="ECO:0000256" key="2">
    <source>
        <dbReference type="SAM" id="MobiDB-lite"/>
    </source>
</evidence>
<feature type="region of interest" description="Disordered" evidence="2">
    <location>
        <begin position="491"/>
        <end position="532"/>
    </location>
</feature>
<organism evidence="3 4">
    <name type="scientific">Encephalitozoon romaleae (strain SJ-2008)</name>
    <name type="common">Microsporidian parasite</name>
    <dbReference type="NCBI Taxonomy" id="1178016"/>
    <lineage>
        <taxon>Eukaryota</taxon>
        <taxon>Fungi</taxon>
        <taxon>Fungi incertae sedis</taxon>
        <taxon>Microsporidia</taxon>
        <taxon>Unikaryonidae</taxon>
        <taxon>Encephalitozoon</taxon>
    </lineage>
</organism>
<dbReference type="OrthoDB" id="2191687at2759"/>
<reference evidence="3 4" key="1">
    <citation type="journal article" date="2012" name="Proc. Natl. Acad. Sci. U.S.A.">
        <title>Gain and loss of multiple functionally related, horizontally transferred genes in the reduced genomes of two microsporidian parasites.</title>
        <authorList>
            <person name="Pombert J.-F."/>
            <person name="Selman M."/>
            <person name="Burki F."/>
            <person name="Bardell F.T."/>
            <person name="Farinelli L."/>
            <person name="Solter L.F."/>
            <person name="Whitman D.W."/>
            <person name="Weiss L.M."/>
            <person name="Corradi N."/>
            <person name="Keeling P.J."/>
        </authorList>
    </citation>
    <scope>NUCLEOTIDE SEQUENCE [LARGE SCALE GENOMIC DNA]</scope>
    <source>
        <strain evidence="3 4">SJ-2008</strain>
    </source>
</reference>
<dbReference type="VEuPathDB" id="MicrosporidiaDB:EROM_030730"/>
<dbReference type="GeneID" id="20520984"/>
<gene>
    <name evidence="3" type="ordered locus">EROM_030730</name>
</gene>
<keyword evidence="4" id="KW-1185">Reference proteome</keyword>
<feature type="compositionally biased region" description="Basic and acidic residues" evidence="2">
    <location>
        <begin position="522"/>
        <end position="532"/>
    </location>
</feature>
<proteinExistence type="predicted"/>
<evidence type="ECO:0000313" key="3">
    <source>
        <dbReference type="EMBL" id="AFN82694.1"/>
    </source>
</evidence>
<dbReference type="EMBL" id="CP003520">
    <property type="protein sequence ID" value="AFN82694.1"/>
    <property type="molecule type" value="Genomic_DNA"/>
</dbReference>
<evidence type="ECO:0000256" key="1">
    <source>
        <dbReference type="SAM" id="Coils"/>
    </source>
</evidence>
<keyword evidence="1" id="KW-0175">Coiled coil</keyword>
<feature type="region of interest" description="Disordered" evidence="2">
    <location>
        <begin position="440"/>
        <end position="476"/>
    </location>
</feature>
<accession>I7AM09</accession>
<dbReference type="RefSeq" id="XP_009264191.1">
    <property type="nucleotide sequence ID" value="XM_009265916.1"/>
</dbReference>
<name>I7AM09_ENCRO</name>
<dbReference type="Proteomes" id="UP000010094">
    <property type="component" value="Chromosome III"/>
</dbReference>
<dbReference type="KEGG" id="ero:EROM_030730"/>
<protein>
    <submittedName>
        <fullName evidence="3">Uncharacterized protein</fullName>
    </submittedName>
</protein>
<feature type="coiled-coil region" evidence="1">
    <location>
        <begin position="396"/>
        <end position="423"/>
    </location>
</feature>
<dbReference type="HOGENOM" id="CLU_513900_0_0_1"/>